<gene>
    <name evidence="9" type="ORF">RND71_021812</name>
</gene>
<proteinExistence type="predicted"/>
<dbReference type="PANTHER" id="PTHR33057:SF151">
    <property type="entry name" value="TRANSCRIPTION REPRESSOR OFP1"/>
    <property type="match status" value="1"/>
</dbReference>
<dbReference type="Proteomes" id="UP001291623">
    <property type="component" value="Unassembled WGS sequence"/>
</dbReference>
<dbReference type="Pfam" id="PF13724">
    <property type="entry name" value="DNA_binding_2"/>
    <property type="match status" value="1"/>
</dbReference>
<comment type="subcellular location">
    <subcellularLocation>
        <location evidence="1 6">Nucleus</location>
    </subcellularLocation>
</comment>
<dbReference type="EMBL" id="JAVYJV010000011">
    <property type="protein sequence ID" value="KAK4359583.1"/>
    <property type="molecule type" value="Genomic_DNA"/>
</dbReference>
<dbReference type="GO" id="GO:0045892">
    <property type="term" value="P:negative regulation of DNA-templated transcription"/>
    <property type="evidence" value="ECO:0007669"/>
    <property type="project" value="UniProtKB-UniRule"/>
</dbReference>
<evidence type="ECO:0000256" key="5">
    <source>
        <dbReference type="ARBA" id="ARBA00023242"/>
    </source>
</evidence>
<keyword evidence="3 6" id="KW-0805">Transcription regulation</keyword>
<evidence type="ECO:0000256" key="1">
    <source>
        <dbReference type="ARBA" id="ARBA00004123"/>
    </source>
</evidence>
<dbReference type="GO" id="GO:0005634">
    <property type="term" value="C:nucleus"/>
    <property type="evidence" value="ECO:0007669"/>
    <property type="project" value="UniProtKB-SubCell"/>
</dbReference>
<feature type="compositionally biased region" description="Basic and acidic residues" evidence="7">
    <location>
        <begin position="214"/>
        <end position="231"/>
    </location>
</feature>
<feature type="compositionally biased region" description="Polar residues" evidence="7">
    <location>
        <begin position="53"/>
        <end position="96"/>
    </location>
</feature>
<keyword evidence="2 6" id="KW-0678">Repressor</keyword>
<name>A0AAE1RYS2_9SOLA</name>
<evidence type="ECO:0000313" key="10">
    <source>
        <dbReference type="Proteomes" id="UP001291623"/>
    </source>
</evidence>
<dbReference type="PROSITE" id="PS51754">
    <property type="entry name" value="OVATE"/>
    <property type="match status" value="1"/>
</dbReference>
<comment type="caution">
    <text evidence="9">The sequence shown here is derived from an EMBL/GenBank/DDBJ whole genome shotgun (WGS) entry which is preliminary data.</text>
</comment>
<evidence type="ECO:0000259" key="8">
    <source>
        <dbReference type="PROSITE" id="PS51754"/>
    </source>
</evidence>
<feature type="compositionally biased region" description="Low complexity" evidence="7">
    <location>
        <begin position="36"/>
        <end position="52"/>
    </location>
</feature>
<dbReference type="InterPro" id="IPR025830">
    <property type="entry name" value="DNA_bnd_dom_ovate"/>
</dbReference>
<feature type="domain" description="OVATE" evidence="8">
    <location>
        <begin position="280"/>
        <end position="339"/>
    </location>
</feature>
<dbReference type="InterPro" id="IPR006458">
    <property type="entry name" value="Ovate_C"/>
</dbReference>
<evidence type="ECO:0000313" key="9">
    <source>
        <dbReference type="EMBL" id="KAK4359583.1"/>
    </source>
</evidence>
<protein>
    <recommendedName>
        <fullName evidence="6">Transcription repressor</fullName>
    </recommendedName>
    <alternativeName>
        <fullName evidence="6">Ovate family protein</fullName>
    </alternativeName>
</protein>
<comment type="function">
    <text evidence="6">Transcriptional repressor that regulates multiple aspects of plant growth and development.</text>
</comment>
<evidence type="ECO:0000256" key="4">
    <source>
        <dbReference type="ARBA" id="ARBA00023163"/>
    </source>
</evidence>
<keyword evidence="5 6" id="KW-0539">Nucleus</keyword>
<dbReference type="GO" id="GO:0003677">
    <property type="term" value="F:DNA binding"/>
    <property type="evidence" value="ECO:0007669"/>
    <property type="project" value="InterPro"/>
</dbReference>
<keyword evidence="4 6" id="KW-0804">Transcription</keyword>
<sequence length="343" mass="39056">MGNYRFKLSDMVPNAWFYKLKDMGKIRSRIKRKQTSSSSLSSSSSSIFSSSSNLQQTKTQQPQRKSYYISRNLSPTSHHNNETLSKNPTSDNTNFTEPPRISSNKRRNTTRRNTSTSPKCVNSTASSACSCRESVESVWTKNYSTPEEYPNSFFSSSTTSFSESSFHSPKTFDAMILSSSCHCSHIVIDTNKNDHGFHSVSKIDLPSIITKPKKHEDSTNGTKKKEEKTDQKSLNVKIVKKEQSTSPKRRVAVKLRTKSPRIVNRKSVSSRRSVGESFAVVKSSKDPQRDFKESMVDMIVENNIRTSKDLEELLACYLSLNSDHYHDLIIKVFKQIWFDIQLN</sequence>
<evidence type="ECO:0000256" key="2">
    <source>
        <dbReference type="ARBA" id="ARBA00022491"/>
    </source>
</evidence>
<dbReference type="InterPro" id="IPR038933">
    <property type="entry name" value="Ovate"/>
</dbReference>
<evidence type="ECO:0000256" key="6">
    <source>
        <dbReference type="RuleBase" id="RU367028"/>
    </source>
</evidence>
<evidence type="ECO:0000256" key="3">
    <source>
        <dbReference type="ARBA" id="ARBA00023015"/>
    </source>
</evidence>
<reference evidence="9" key="1">
    <citation type="submission" date="2023-12" db="EMBL/GenBank/DDBJ databases">
        <title>Genome assembly of Anisodus tanguticus.</title>
        <authorList>
            <person name="Wang Y.-J."/>
        </authorList>
    </citation>
    <scope>NUCLEOTIDE SEQUENCE</scope>
    <source>
        <strain evidence="9">KB-2021</strain>
        <tissue evidence="9">Leaf</tissue>
    </source>
</reference>
<evidence type="ECO:0000256" key="7">
    <source>
        <dbReference type="SAM" id="MobiDB-lite"/>
    </source>
</evidence>
<feature type="region of interest" description="Disordered" evidence="7">
    <location>
        <begin position="208"/>
        <end position="247"/>
    </location>
</feature>
<dbReference type="PANTHER" id="PTHR33057">
    <property type="entry name" value="TRANSCRIPTION REPRESSOR OFP7-RELATED"/>
    <property type="match status" value="1"/>
</dbReference>
<accession>A0AAE1RYS2</accession>
<feature type="region of interest" description="Disordered" evidence="7">
    <location>
        <begin position="28"/>
        <end position="124"/>
    </location>
</feature>
<keyword evidence="10" id="KW-1185">Reference proteome</keyword>
<dbReference type="Pfam" id="PF04844">
    <property type="entry name" value="Ovate"/>
    <property type="match status" value="1"/>
</dbReference>
<organism evidence="9 10">
    <name type="scientific">Anisodus tanguticus</name>
    <dbReference type="NCBI Taxonomy" id="243964"/>
    <lineage>
        <taxon>Eukaryota</taxon>
        <taxon>Viridiplantae</taxon>
        <taxon>Streptophyta</taxon>
        <taxon>Embryophyta</taxon>
        <taxon>Tracheophyta</taxon>
        <taxon>Spermatophyta</taxon>
        <taxon>Magnoliopsida</taxon>
        <taxon>eudicotyledons</taxon>
        <taxon>Gunneridae</taxon>
        <taxon>Pentapetalae</taxon>
        <taxon>asterids</taxon>
        <taxon>lamiids</taxon>
        <taxon>Solanales</taxon>
        <taxon>Solanaceae</taxon>
        <taxon>Solanoideae</taxon>
        <taxon>Hyoscyameae</taxon>
        <taxon>Anisodus</taxon>
    </lineage>
</organism>
<dbReference type="AlphaFoldDB" id="A0AAE1RYS2"/>
<dbReference type="NCBIfam" id="TIGR01568">
    <property type="entry name" value="A_thal_3678"/>
    <property type="match status" value="1"/>
</dbReference>